<evidence type="ECO:0000256" key="3">
    <source>
        <dbReference type="ARBA" id="ARBA00023015"/>
    </source>
</evidence>
<dbReference type="PROSITE" id="PS50090">
    <property type="entry name" value="MYB_LIKE"/>
    <property type="match status" value="2"/>
</dbReference>
<feature type="domain" description="HTH myb-type" evidence="10">
    <location>
        <begin position="61"/>
        <end position="115"/>
    </location>
</feature>
<dbReference type="GO" id="GO:0051707">
    <property type="term" value="P:response to other organism"/>
    <property type="evidence" value="ECO:0007669"/>
    <property type="project" value="UniProtKB-ARBA"/>
</dbReference>
<reference evidence="12" key="1">
    <citation type="journal article" date="2017" name="Plant J.">
        <title>The pomegranate (Punica granatum L.) genome and the genomics of punicalagin biosynthesis.</title>
        <authorList>
            <person name="Qin G."/>
            <person name="Xu C."/>
            <person name="Ming R."/>
            <person name="Tang H."/>
            <person name="Guyot R."/>
            <person name="Kramer E.M."/>
            <person name="Hu Y."/>
            <person name="Yi X."/>
            <person name="Qi Y."/>
            <person name="Xu X."/>
            <person name="Gao Z."/>
            <person name="Pan H."/>
            <person name="Jian J."/>
            <person name="Tian Y."/>
            <person name="Yue Z."/>
            <person name="Xu Y."/>
        </authorList>
    </citation>
    <scope>NUCLEOTIDE SEQUENCE [LARGE SCALE GENOMIC DNA]</scope>
    <source>
        <strain evidence="12">cv. Dabenzi</strain>
    </source>
</reference>
<keyword evidence="4" id="KW-0238">DNA-binding</keyword>
<reference evidence="13" key="3">
    <citation type="journal article" date="2020" name="Plant Biotechnol. J.">
        <title>The pomegranate (Punica granatum L.) draft genome dissects genetic divergence between soft- and hard-seeded cultivars.</title>
        <authorList>
            <person name="Luo X."/>
            <person name="Li H."/>
            <person name="Wu Z."/>
            <person name="Yao W."/>
            <person name="Zhao P."/>
            <person name="Cao D."/>
            <person name="Yu H."/>
            <person name="Li K."/>
            <person name="Poudel K."/>
            <person name="Zhao D."/>
            <person name="Zhang F."/>
            <person name="Xia X."/>
            <person name="Chen L."/>
            <person name="Wang Q."/>
            <person name="Jing D."/>
            <person name="Cao S."/>
        </authorList>
    </citation>
    <scope>NUCLEOTIDE SEQUENCE [LARGE SCALE GENOMIC DNA]</scope>
</reference>
<sequence length="244" mass="27192">MRKPCCDKEGNNKGAWSKQEDQKLIEYIRVHGEGSWRSLPKAAGLHRCGKSCRLRWINYLRPDIKRGNFAQDEEDLIIKLHALLGNRWSLIAGRLPGRTDNEVKNYWNSHIKKKLIGMGIDPNNHKLSQTTPPQPQSNSNGFRAATSSGSSMDVDACNVHQPHKSSGDNHVTNSGQRPSDEASCLEDETSSQSHERHNLNLDLTISFPSPRVTFFKETGAGTELSASCREIDCGGSPTTLLLFR</sequence>
<dbReference type="InterPro" id="IPR009057">
    <property type="entry name" value="Homeodomain-like_sf"/>
</dbReference>
<evidence type="ECO:0000313" key="12">
    <source>
        <dbReference type="Proteomes" id="UP000197138"/>
    </source>
</evidence>
<dbReference type="Pfam" id="PF00249">
    <property type="entry name" value="Myb_DNA-binding"/>
    <property type="match status" value="2"/>
</dbReference>
<keyword evidence="2" id="KW-0677">Repeat</keyword>
<evidence type="ECO:0000256" key="6">
    <source>
        <dbReference type="ARBA" id="ARBA00023242"/>
    </source>
</evidence>
<dbReference type="RefSeq" id="XP_031394004.1">
    <property type="nucleotide sequence ID" value="XM_031538144.1"/>
</dbReference>
<evidence type="ECO:0000256" key="7">
    <source>
        <dbReference type="ARBA" id="ARBA00062314"/>
    </source>
</evidence>
<dbReference type="OrthoDB" id="2143914at2759"/>
<dbReference type="GeneID" id="116205515"/>
<keyword evidence="6" id="KW-0539">Nucleus</keyword>
<evidence type="ECO:0000256" key="4">
    <source>
        <dbReference type="ARBA" id="ARBA00023125"/>
    </source>
</evidence>
<reference evidence="14" key="4">
    <citation type="submission" date="2025-04" db="UniProtKB">
        <authorList>
            <consortium name="RefSeq"/>
        </authorList>
    </citation>
    <scope>IDENTIFICATION</scope>
    <source>
        <tissue evidence="14">Leaf</tissue>
    </source>
</reference>
<dbReference type="SUPFAM" id="SSF46689">
    <property type="entry name" value="Homeodomain-like"/>
    <property type="match status" value="1"/>
</dbReference>
<dbReference type="Proteomes" id="UP000197138">
    <property type="component" value="Unassembled WGS sequence"/>
</dbReference>
<evidence type="ECO:0000313" key="14">
    <source>
        <dbReference type="RefSeq" id="XP_031394004.1"/>
    </source>
</evidence>
<keyword evidence="5" id="KW-0804">Transcription</keyword>
<keyword evidence="13" id="KW-1185">Reference proteome</keyword>
<dbReference type="AlphaFoldDB" id="A0A218XL10"/>
<dbReference type="InterPro" id="IPR015495">
    <property type="entry name" value="Myb_TF_plants"/>
</dbReference>
<dbReference type="FunFam" id="1.10.10.60:FF:000394">
    <property type="entry name" value="MYB transcription factor"/>
    <property type="match status" value="1"/>
</dbReference>
<evidence type="ECO:0000313" key="13">
    <source>
        <dbReference type="Proteomes" id="UP000515151"/>
    </source>
</evidence>
<keyword evidence="3" id="KW-0805">Transcription regulation</keyword>
<dbReference type="FunFam" id="1.10.10.60:FF:000001">
    <property type="entry name" value="MYB-related transcription factor"/>
    <property type="match status" value="1"/>
</dbReference>
<evidence type="ECO:0000256" key="5">
    <source>
        <dbReference type="ARBA" id="ARBA00023163"/>
    </source>
</evidence>
<evidence type="ECO:0000259" key="10">
    <source>
        <dbReference type="PROSITE" id="PS51294"/>
    </source>
</evidence>
<reference evidence="11" key="2">
    <citation type="submission" date="2017-06" db="EMBL/GenBank/DDBJ databases">
        <title>The pomegranate genome and the genomics of punicalagin biosynthesis.</title>
        <authorList>
            <person name="Xu C."/>
        </authorList>
    </citation>
    <scope>NUCLEOTIDE SEQUENCE [LARGE SCALE GENOMIC DNA]</scope>
    <source>
        <tissue evidence="11">Fresh leaf</tissue>
    </source>
</reference>
<dbReference type="PROSITE" id="PS51294">
    <property type="entry name" value="HTH_MYB"/>
    <property type="match status" value="2"/>
</dbReference>
<feature type="domain" description="HTH myb-type" evidence="10">
    <location>
        <begin position="8"/>
        <end position="60"/>
    </location>
</feature>
<accession>A0A218XL10</accession>
<comment type="subunit">
    <text evidence="7">Can form complexes with MYC2, MYC3 or MYC4.</text>
</comment>
<dbReference type="PANTHER" id="PTHR47999:SF34">
    <property type="entry name" value="TRANSCRIPTION REPRESSOR MYB4-LIKE"/>
    <property type="match status" value="1"/>
</dbReference>
<dbReference type="GO" id="GO:0000976">
    <property type="term" value="F:transcription cis-regulatory region binding"/>
    <property type="evidence" value="ECO:0007669"/>
    <property type="project" value="UniProtKB-ARBA"/>
</dbReference>
<dbReference type="InterPro" id="IPR017930">
    <property type="entry name" value="Myb_dom"/>
</dbReference>
<feature type="domain" description="Myb-like" evidence="9">
    <location>
        <begin position="61"/>
        <end position="111"/>
    </location>
</feature>
<feature type="domain" description="Myb-like" evidence="9">
    <location>
        <begin position="8"/>
        <end position="60"/>
    </location>
</feature>
<proteinExistence type="predicted"/>
<evidence type="ECO:0000256" key="2">
    <source>
        <dbReference type="ARBA" id="ARBA00022737"/>
    </source>
</evidence>
<dbReference type="SMART" id="SM00717">
    <property type="entry name" value="SANT"/>
    <property type="match status" value="2"/>
</dbReference>
<dbReference type="PANTHER" id="PTHR47999">
    <property type="entry name" value="TRANSCRIPTION FACTOR MYB8-RELATED-RELATED"/>
    <property type="match status" value="1"/>
</dbReference>
<dbReference type="InterPro" id="IPR001005">
    <property type="entry name" value="SANT/Myb"/>
</dbReference>
<dbReference type="CDD" id="cd00167">
    <property type="entry name" value="SANT"/>
    <property type="match status" value="2"/>
</dbReference>
<comment type="subcellular location">
    <subcellularLocation>
        <location evidence="1">Nucleus</location>
    </subcellularLocation>
</comment>
<organism evidence="11 12">
    <name type="scientific">Punica granatum</name>
    <name type="common">Pomegranate</name>
    <dbReference type="NCBI Taxonomy" id="22663"/>
    <lineage>
        <taxon>Eukaryota</taxon>
        <taxon>Viridiplantae</taxon>
        <taxon>Streptophyta</taxon>
        <taxon>Embryophyta</taxon>
        <taxon>Tracheophyta</taxon>
        <taxon>Spermatophyta</taxon>
        <taxon>Magnoliopsida</taxon>
        <taxon>eudicotyledons</taxon>
        <taxon>Gunneridae</taxon>
        <taxon>Pentapetalae</taxon>
        <taxon>rosids</taxon>
        <taxon>malvids</taxon>
        <taxon>Myrtales</taxon>
        <taxon>Lythraceae</taxon>
        <taxon>Punica</taxon>
    </lineage>
</organism>
<dbReference type="EMBL" id="MTKT01001287">
    <property type="protein sequence ID" value="OWM85002.1"/>
    <property type="molecule type" value="Genomic_DNA"/>
</dbReference>
<dbReference type="Gene3D" id="1.10.10.60">
    <property type="entry name" value="Homeodomain-like"/>
    <property type="match status" value="2"/>
</dbReference>
<name>A0A218XL10_PUNGR</name>
<evidence type="ECO:0000256" key="1">
    <source>
        <dbReference type="ARBA" id="ARBA00004123"/>
    </source>
</evidence>
<feature type="region of interest" description="Disordered" evidence="8">
    <location>
        <begin position="118"/>
        <end position="197"/>
    </location>
</feature>
<dbReference type="GO" id="GO:0080090">
    <property type="term" value="P:regulation of primary metabolic process"/>
    <property type="evidence" value="ECO:0007669"/>
    <property type="project" value="UniProtKB-ARBA"/>
</dbReference>
<evidence type="ECO:0000256" key="8">
    <source>
        <dbReference type="SAM" id="MobiDB-lite"/>
    </source>
</evidence>
<gene>
    <name evidence="14" type="primary">LOC116205515</name>
    <name evidence="11" type="ORF">CDL15_Pgr027789</name>
</gene>
<dbReference type="Proteomes" id="UP000515151">
    <property type="component" value="Chromosome 4"/>
</dbReference>
<evidence type="ECO:0000259" key="9">
    <source>
        <dbReference type="PROSITE" id="PS50090"/>
    </source>
</evidence>
<feature type="compositionally biased region" description="Polar residues" evidence="8">
    <location>
        <begin position="125"/>
        <end position="151"/>
    </location>
</feature>
<protein>
    <submittedName>
        <fullName evidence="14">Transcription factor MYB8-like</fullName>
    </submittedName>
</protein>
<dbReference type="GO" id="GO:0005634">
    <property type="term" value="C:nucleus"/>
    <property type="evidence" value="ECO:0007669"/>
    <property type="project" value="UniProtKB-SubCell"/>
</dbReference>
<evidence type="ECO:0000313" key="11">
    <source>
        <dbReference type="EMBL" id="OWM85002.1"/>
    </source>
</evidence>
<feature type="compositionally biased region" description="Polar residues" evidence="8">
    <location>
        <begin position="168"/>
        <end position="177"/>
    </location>
</feature>